<organism evidence="1 2">
    <name type="scientific">Equus asinus</name>
    <name type="common">Donkey</name>
    <name type="synonym">Equus africanus asinus</name>
    <dbReference type="NCBI Taxonomy" id="9793"/>
    <lineage>
        <taxon>Eukaryota</taxon>
        <taxon>Metazoa</taxon>
        <taxon>Chordata</taxon>
        <taxon>Craniata</taxon>
        <taxon>Vertebrata</taxon>
        <taxon>Euteleostomi</taxon>
        <taxon>Mammalia</taxon>
        <taxon>Eutheria</taxon>
        <taxon>Laurasiatheria</taxon>
        <taxon>Perissodactyla</taxon>
        <taxon>Equidae</taxon>
        <taxon>Equus</taxon>
    </lineage>
</organism>
<protein>
    <submittedName>
        <fullName evidence="1">Uncharacterized protein</fullName>
    </submittedName>
</protein>
<dbReference type="Ensembl" id="ENSEAST00005065018.1">
    <property type="protein sequence ID" value="ENSEASP00005062721.1"/>
    <property type="gene ID" value="ENSEASG00005026076.1"/>
</dbReference>
<accession>A0A9L0KLF8</accession>
<reference evidence="1 2" key="1">
    <citation type="journal article" date="2020" name="Nat. Commun.">
        <title>Donkey genomes provide new insights into domestication and selection for coat color.</title>
        <authorList>
            <person name="Wang"/>
            <person name="C."/>
            <person name="Li"/>
            <person name="H."/>
            <person name="Guo"/>
            <person name="Y."/>
            <person name="Huang"/>
            <person name="J."/>
            <person name="Sun"/>
            <person name="Y."/>
            <person name="Min"/>
            <person name="J."/>
            <person name="Wang"/>
            <person name="J."/>
            <person name="Fang"/>
            <person name="X."/>
            <person name="Zhao"/>
            <person name="Z."/>
            <person name="Wang"/>
            <person name="S."/>
            <person name="Zhang"/>
            <person name="Y."/>
            <person name="Liu"/>
            <person name="Q."/>
            <person name="Jiang"/>
            <person name="Q."/>
            <person name="Wang"/>
            <person name="X."/>
            <person name="Guo"/>
            <person name="Y."/>
            <person name="Yang"/>
            <person name="C."/>
            <person name="Wang"/>
            <person name="Y."/>
            <person name="Tian"/>
            <person name="F."/>
            <person name="Zhuang"/>
            <person name="G."/>
            <person name="Fan"/>
            <person name="Y."/>
            <person name="Gao"/>
            <person name="Q."/>
            <person name="Li"/>
            <person name="Y."/>
            <person name="Ju"/>
            <person name="Z."/>
            <person name="Li"/>
            <person name="J."/>
            <person name="Li"/>
            <person name="R."/>
            <person name="Hou"/>
            <person name="M."/>
            <person name="Yang"/>
            <person name="G."/>
            <person name="Liu"/>
            <person name="G."/>
            <person name="Liu"/>
            <person name="W."/>
            <person name="Guo"/>
            <person name="J."/>
            <person name="Pan"/>
            <person name="S."/>
            <person name="Fan"/>
            <person name="G."/>
            <person name="Zhang"/>
            <person name="W."/>
            <person name="Zhang"/>
            <person name="R."/>
            <person name="Yu"/>
            <person name="J."/>
            <person name="Zhang"/>
            <person name="X."/>
            <person name="Yin"/>
            <person name="Q."/>
            <person name="Ji"/>
            <person name="C."/>
            <person name="Jin"/>
            <person name="Y."/>
            <person name="Yue"/>
            <person name="G."/>
            <person name="Liu"/>
            <person name="M."/>
            <person name="Xu"/>
            <person name="J."/>
            <person name="Liu"/>
            <person name="S."/>
            <person name="Jordana"/>
            <person name="J."/>
            <person name="Noce"/>
            <person name="A."/>
            <person name="Amills"/>
            <person name="M."/>
            <person name="Wu"/>
            <person name="D.D."/>
            <person name="Li"/>
            <person name="S."/>
            <person name="Zhou"/>
            <person name="X. and Zhong"/>
            <person name="J."/>
        </authorList>
    </citation>
    <scope>NUCLEOTIDE SEQUENCE [LARGE SCALE GENOMIC DNA]</scope>
</reference>
<name>A0A9L0KLF8_EQUAS</name>
<dbReference type="Proteomes" id="UP000694387">
    <property type="component" value="Chromosome 2"/>
</dbReference>
<sequence length="53" mass="6288">MTACRLCQILYMGKKSQIWVGLFLGPYTVEAFVISRESFFHFYSFNDLHSLYE</sequence>
<reference evidence="1" key="3">
    <citation type="submission" date="2025-09" db="UniProtKB">
        <authorList>
            <consortium name="Ensembl"/>
        </authorList>
    </citation>
    <scope>IDENTIFICATION</scope>
</reference>
<proteinExistence type="predicted"/>
<dbReference type="AlphaFoldDB" id="A0A9L0KLF8"/>
<keyword evidence="2" id="KW-1185">Reference proteome</keyword>
<evidence type="ECO:0000313" key="2">
    <source>
        <dbReference type="Proteomes" id="UP000694387"/>
    </source>
</evidence>
<reference evidence="1" key="2">
    <citation type="submission" date="2025-08" db="UniProtKB">
        <authorList>
            <consortium name="Ensembl"/>
        </authorList>
    </citation>
    <scope>IDENTIFICATION</scope>
</reference>
<evidence type="ECO:0000313" key="1">
    <source>
        <dbReference type="Ensembl" id="ENSEASP00005062721.1"/>
    </source>
</evidence>